<feature type="chain" id="PRO_5035851029" description="Secreted protein" evidence="1">
    <location>
        <begin position="22"/>
        <end position="108"/>
    </location>
</feature>
<dbReference type="AlphaFoldDB" id="A0A8S0RIP0"/>
<name>A0A8S0RIP0_OLEEU</name>
<accession>A0A8S0RIP0</accession>
<keyword evidence="1" id="KW-0732">Signal</keyword>
<keyword evidence="3" id="KW-1185">Reference proteome</keyword>
<sequence length="108" mass="11618">MVIIAILVNFVVFGFLNGARGRGAPFKKFTTTGGYSGRDDSGYFSDEVGQVAGFQWWRIDISEWGDDGASPAKPEAEPTTAAATFREFKTVVEATVATAIDGIYVDGR</sequence>
<proteinExistence type="predicted"/>
<dbReference type="EMBL" id="CACTIH010003624">
    <property type="protein sequence ID" value="CAA2979030.1"/>
    <property type="molecule type" value="Genomic_DNA"/>
</dbReference>
<gene>
    <name evidence="2" type="ORF">OLEA9_A093230</name>
</gene>
<evidence type="ECO:0008006" key="4">
    <source>
        <dbReference type="Google" id="ProtNLM"/>
    </source>
</evidence>
<dbReference type="Proteomes" id="UP000594638">
    <property type="component" value="Unassembled WGS sequence"/>
</dbReference>
<dbReference type="Gramene" id="OE9A093230T1">
    <property type="protein sequence ID" value="OE9A093230C1"/>
    <property type="gene ID" value="OE9A093230"/>
</dbReference>
<evidence type="ECO:0000313" key="3">
    <source>
        <dbReference type="Proteomes" id="UP000594638"/>
    </source>
</evidence>
<evidence type="ECO:0000313" key="2">
    <source>
        <dbReference type="EMBL" id="CAA2979030.1"/>
    </source>
</evidence>
<feature type="signal peptide" evidence="1">
    <location>
        <begin position="1"/>
        <end position="21"/>
    </location>
</feature>
<comment type="caution">
    <text evidence="2">The sequence shown here is derived from an EMBL/GenBank/DDBJ whole genome shotgun (WGS) entry which is preliminary data.</text>
</comment>
<reference evidence="2 3" key="1">
    <citation type="submission" date="2019-12" db="EMBL/GenBank/DDBJ databases">
        <authorList>
            <person name="Alioto T."/>
            <person name="Alioto T."/>
            <person name="Gomez Garrido J."/>
        </authorList>
    </citation>
    <scope>NUCLEOTIDE SEQUENCE [LARGE SCALE GENOMIC DNA]</scope>
</reference>
<organism evidence="2 3">
    <name type="scientific">Olea europaea subsp. europaea</name>
    <dbReference type="NCBI Taxonomy" id="158383"/>
    <lineage>
        <taxon>Eukaryota</taxon>
        <taxon>Viridiplantae</taxon>
        <taxon>Streptophyta</taxon>
        <taxon>Embryophyta</taxon>
        <taxon>Tracheophyta</taxon>
        <taxon>Spermatophyta</taxon>
        <taxon>Magnoliopsida</taxon>
        <taxon>eudicotyledons</taxon>
        <taxon>Gunneridae</taxon>
        <taxon>Pentapetalae</taxon>
        <taxon>asterids</taxon>
        <taxon>lamiids</taxon>
        <taxon>Lamiales</taxon>
        <taxon>Oleaceae</taxon>
        <taxon>Oleeae</taxon>
        <taxon>Olea</taxon>
    </lineage>
</organism>
<evidence type="ECO:0000256" key="1">
    <source>
        <dbReference type="SAM" id="SignalP"/>
    </source>
</evidence>
<protein>
    <recommendedName>
        <fullName evidence="4">Secreted protein</fullName>
    </recommendedName>
</protein>